<organism evidence="2 3">
    <name type="scientific">Caulobacter hibisci</name>
    <dbReference type="NCBI Taxonomy" id="2035993"/>
    <lineage>
        <taxon>Bacteria</taxon>
        <taxon>Pseudomonadati</taxon>
        <taxon>Pseudomonadota</taxon>
        <taxon>Alphaproteobacteria</taxon>
        <taxon>Caulobacterales</taxon>
        <taxon>Caulobacteraceae</taxon>
        <taxon>Caulobacter</taxon>
    </lineage>
</organism>
<dbReference type="Proteomes" id="UP000639859">
    <property type="component" value="Unassembled WGS sequence"/>
</dbReference>
<protein>
    <submittedName>
        <fullName evidence="2">Isoaspartyl peptidase/L-asparaginase</fullName>
    </submittedName>
</protein>
<name>A0ABS0SX07_9CAUL</name>
<dbReference type="PANTHER" id="PTHR10188">
    <property type="entry name" value="L-ASPARAGINASE"/>
    <property type="match status" value="1"/>
</dbReference>
<dbReference type="PANTHER" id="PTHR10188:SF6">
    <property type="entry name" value="N(4)-(BETA-N-ACETYLGLUCOSAMINYL)-L-ASPARAGINASE"/>
    <property type="match status" value="1"/>
</dbReference>
<dbReference type="InterPro" id="IPR000246">
    <property type="entry name" value="Peptidase_T2"/>
</dbReference>
<feature type="region of interest" description="Disordered" evidence="1">
    <location>
        <begin position="1"/>
        <end position="26"/>
    </location>
</feature>
<gene>
    <name evidence="2" type="ORF">I4Q42_10650</name>
</gene>
<keyword evidence="3" id="KW-1185">Reference proteome</keyword>
<evidence type="ECO:0000313" key="2">
    <source>
        <dbReference type="EMBL" id="MBI1684128.1"/>
    </source>
</evidence>
<dbReference type="EMBL" id="JADWOX010000006">
    <property type="protein sequence ID" value="MBI1684128.1"/>
    <property type="molecule type" value="Genomic_DNA"/>
</dbReference>
<dbReference type="Pfam" id="PF01112">
    <property type="entry name" value="Asparaginase_2"/>
    <property type="match status" value="2"/>
</dbReference>
<dbReference type="CDD" id="cd04512">
    <property type="entry name" value="Ntn_Asparaginase_2_like"/>
    <property type="match status" value="1"/>
</dbReference>
<dbReference type="SUPFAM" id="SSF56235">
    <property type="entry name" value="N-terminal nucleophile aminohydrolases (Ntn hydrolases)"/>
    <property type="match status" value="1"/>
</dbReference>
<sequence length="313" mass="31519">MSPPLKISPCWNSETPLPESSRETPRSWSIIVHGGAKAITPEQEEAHRSGCLLALSAGSAILEAGGSAVDAVEMAIRALEDDPTFNAGYGAVLNARGEVECDAAIMDGSDLSVGGVAAVSTLRHPISVAAAMLAETPVLLVGRGAECFARDHGGELCAPSDLVVARPGDRGCDTVGCVALDRHGHVAAGTSTGGLAGSPQGRVGDSPLPGCGLYADDAVGAVSLSGDGESLIRATLAARLIHSLEAVAPDAAIDLCLARLAEVGGKAGLIVIDADGRVGWGHNSPQFAVAHAASGRAARAFIERAQDAPGDFA</sequence>
<reference evidence="2 3" key="1">
    <citation type="submission" date="2020-11" db="EMBL/GenBank/DDBJ databases">
        <title>genome sequence of strain KACC 18849.</title>
        <authorList>
            <person name="Gao J."/>
            <person name="Zhang X."/>
        </authorList>
    </citation>
    <scope>NUCLEOTIDE SEQUENCE [LARGE SCALE GENOMIC DNA]</scope>
    <source>
        <strain evidence="2 3">KACC 18849</strain>
    </source>
</reference>
<evidence type="ECO:0000256" key="1">
    <source>
        <dbReference type="SAM" id="MobiDB-lite"/>
    </source>
</evidence>
<dbReference type="Gene3D" id="3.60.20.30">
    <property type="entry name" value="(Glycosyl)asparaginase"/>
    <property type="match status" value="1"/>
</dbReference>
<proteinExistence type="predicted"/>
<accession>A0ABS0SX07</accession>
<comment type="caution">
    <text evidence="2">The sequence shown here is derived from an EMBL/GenBank/DDBJ whole genome shotgun (WGS) entry which is preliminary data.</text>
</comment>
<evidence type="ECO:0000313" key="3">
    <source>
        <dbReference type="Proteomes" id="UP000639859"/>
    </source>
</evidence>
<dbReference type="InterPro" id="IPR029055">
    <property type="entry name" value="Ntn_hydrolases_N"/>
</dbReference>